<dbReference type="PANTHER" id="PTHR33119:SF1">
    <property type="entry name" value="FE2OG DIOXYGENASE DOMAIN-CONTAINING PROTEIN"/>
    <property type="match status" value="1"/>
</dbReference>
<comment type="caution">
    <text evidence="2">The sequence shown here is derived from an EMBL/GenBank/DDBJ whole genome shotgun (WGS) entry which is preliminary data.</text>
</comment>
<protein>
    <recommendedName>
        <fullName evidence="1">DUF4246 domain-containing protein</fullName>
    </recommendedName>
</protein>
<feature type="domain" description="DUF4246" evidence="1">
    <location>
        <begin position="228"/>
        <end position="336"/>
    </location>
</feature>
<dbReference type="AlphaFoldDB" id="A0A9P5P635"/>
<evidence type="ECO:0000259" key="1">
    <source>
        <dbReference type="Pfam" id="PF14033"/>
    </source>
</evidence>
<dbReference type="InterPro" id="IPR025340">
    <property type="entry name" value="DUF4246"/>
</dbReference>
<dbReference type="Proteomes" id="UP000772434">
    <property type="component" value="Unassembled WGS sequence"/>
</dbReference>
<keyword evidence="3" id="KW-1185">Reference proteome</keyword>
<feature type="domain" description="DUF4246" evidence="1">
    <location>
        <begin position="369"/>
        <end position="417"/>
    </location>
</feature>
<accession>A0A9P5P635</accession>
<gene>
    <name evidence="2" type="ORF">BDP27DRAFT_1435080</name>
</gene>
<dbReference type="OrthoDB" id="415532at2759"/>
<reference evidence="2" key="1">
    <citation type="submission" date="2020-11" db="EMBL/GenBank/DDBJ databases">
        <authorList>
            <consortium name="DOE Joint Genome Institute"/>
            <person name="Ahrendt S."/>
            <person name="Riley R."/>
            <person name="Andreopoulos W."/>
            <person name="Labutti K."/>
            <person name="Pangilinan J."/>
            <person name="Ruiz-Duenas F.J."/>
            <person name="Barrasa J.M."/>
            <person name="Sanchez-Garcia M."/>
            <person name="Camarero S."/>
            <person name="Miyauchi S."/>
            <person name="Serrano A."/>
            <person name="Linde D."/>
            <person name="Babiker R."/>
            <person name="Drula E."/>
            <person name="Ayuso-Fernandez I."/>
            <person name="Pacheco R."/>
            <person name="Padilla G."/>
            <person name="Ferreira P."/>
            <person name="Barriuso J."/>
            <person name="Kellner H."/>
            <person name="Castanera R."/>
            <person name="Alfaro M."/>
            <person name="Ramirez L."/>
            <person name="Pisabarro A.G."/>
            <person name="Kuo A."/>
            <person name="Tritt A."/>
            <person name="Lipzen A."/>
            <person name="He G."/>
            <person name="Yan M."/>
            <person name="Ng V."/>
            <person name="Cullen D."/>
            <person name="Martin F."/>
            <person name="Rosso M.-N."/>
            <person name="Henrissat B."/>
            <person name="Hibbett D."/>
            <person name="Martinez A.T."/>
            <person name="Grigoriev I.V."/>
        </authorList>
    </citation>
    <scope>NUCLEOTIDE SEQUENCE</scope>
    <source>
        <strain evidence="2">AH 40177</strain>
    </source>
</reference>
<dbReference type="EMBL" id="JADNRY010000553">
    <property type="protein sequence ID" value="KAF9041158.1"/>
    <property type="molecule type" value="Genomic_DNA"/>
</dbReference>
<proteinExistence type="predicted"/>
<name>A0A9P5P635_9AGAR</name>
<organism evidence="2 3">
    <name type="scientific">Rhodocollybia butyracea</name>
    <dbReference type="NCBI Taxonomy" id="206335"/>
    <lineage>
        <taxon>Eukaryota</taxon>
        <taxon>Fungi</taxon>
        <taxon>Dikarya</taxon>
        <taxon>Basidiomycota</taxon>
        <taxon>Agaricomycotina</taxon>
        <taxon>Agaricomycetes</taxon>
        <taxon>Agaricomycetidae</taxon>
        <taxon>Agaricales</taxon>
        <taxon>Marasmiineae</taxon>
        <taxon>Omphalotaceae</taxon>
        <taxon>Rhodocollybia</taxon>
    </lineage>
</organism>
<evidence type="ECO:0000313" key="3">
    <source>
        <dbReference type="Proteomes" id="UP000772434"/>
    </source>
</evidence>
<dbReference type="PANTHER" id="PTHR33119">
    <property type="entry name" value="IFI3P"/>
    <property type="match status" value="1"/>
</dbReference>
<sequence length="466" mass="52266">MMPGGGTAGYRHPFIVGTYFLGGVGDNPRTLADLAMSQFSWFIRSQPNWWQSHQNQSVREQWSEKAVDRDWLVTTPSSTATVRLFDKQIAYVLDELAGYALLRDEVNNWYHVSSAYGNQTKSLMLPLLATLNEALDKLKKDKTFSSDGTTKVIVDPTHCPLVYDRSLVSFTIRPTTCRIFVSPSGDVEFLTYINDSILSSPLNLPTDSTVYGGMSIYSLDEPDPPEHSDDEEGWVAYERDMREWTLNRPISLPDISTGYRGGMEQRRQTVTLKSKRLQCIVSVSEHQMIPGTTELLGTPWHVEGMKNERVVACGFFFTAVENIQSCDLQFRMAVSYPRGFHAGDSGATLRTWGLRDGDSCHHTLAPSQSHRYTPITLSDPSKTGKFTVLSFGLVDPDIPSIISTANVGPQQKSWIRKALDEYLDVRLPIEIVEKIVDMVEGVMDDQEKSGLLGETQRGKDKFLEAQ</sequence>
<dbReference type="InterPro" id="IPR049192">
    <property type="entry name" value="DUF4246_C"/>
</dbReference>
<evidence type="ECO:0000313" key="2">
    <source>
        <dbReference type="EMBL" id="KAF9041158.1"/>
    </source>
</evidence>
<dbReference type="Pfam" id="PF14033">
    <property type="entry name" value="DUF4246"/>
    <property type="match status" value="2"/>
</dbReference>